<evidence type="ECO:0000259" key="5">
    <source>
        <dbReference type="PROSITE" id="PS50977"/>
    </source>
</evidence>
<feature type="domain" description="HTH tetR-type" evidence="5">
    <location>
        <begin position="41"/>
        <end position="101"/>
    </location>
</feature>
<dbReference type="PANTHER" id="PTHR30055">
    <property type="entry name" value="HTH-TYPE TRANSCRIPTIONAL REGULATOR RUTR"/>
    <property type="match status" value="1"/>
</dbReference>
<evidence type="ECO:0000256" key="2">
    <source>
        <dbReference type="ARBA" id="ARBA00023125"/>
    </source>
</evidence>
<evidence type="ECO:0000256" key="1">
    <source>
        <dbReference type="ARBA" id="ARBA00023015"/>
    </source>
</evidence>
<dbReference type="PANTHER" id="PTHR30055:SF234">
    <property type="entry name" value="HTH-TYPE TRANSCRIPTIONAL REGULATOR BETI"/>
    <property type="match status" value="1"/>
</dbReference>
<protein>
    <submittedName>
        <fullName evidence="6">AcrR family transcriptional regulator</fullName>
    </submittedName>
</protein>
<dbReference type="InterPro" id="IPR001647">
    <property type="entry name" value="HTH_TetR"/>
</dbReference>
<keyword evidence="2 4" id="KW-0238">DNA-binding</keyword>
<keyword evidence="1" id="KW-0805">Transcription regulation</keyword>
<evidence type="ECO:0000313" key="6">
    <source>
        <dbReference type="EMBL" id="MBB4008814.1"/>
    </source>
</evidence>
<evidence type="ECO:0000256" key="3">
    <source>
        <dbReference type="ARBA" id="ARBA00023163"/>
    </source>
</evidence>
<gene>
    <name evidence="6" type="ORF">GGQ71_003094</name>
</gene>
<comment type="caution">
    <text evidence="6">The sequence shown here is derived from an EMBL/GenBank/DDBJ whole genome shotgun (WGS) entry which is preliminary data.</text>
</comment>
<keyword evidence="3" id="KW-0804">Transcription</keyword>
<dbReference type="Pfam" id="PF00440">
    <property type="entry name" value="TetR_N"/>
    <property type="match status" value="1"/>
</dbReference>
<dbReference type="Proteomes" id="UP000544107">
    <property type="component" value="Unassembled WGS sequence"/>
</dbReference>
<dbReference type="InterPro" id="IPR041674">
    <property type="entry name" value="TetR_C_22"/>
</dbReference>
<dbReference type="Pfam" id="PF17928">
    <property type="entry name" value="TetR_C_22"/>
    <property type="match status" value="1"/>
</dbReference>
<name>A0A7W6HP44_9HYPH</name>
<dbReference type="InterPro" id="IPR009057">
    <property type="entry name" value="Homeodomain-like_sf"/>
</dbReference>
<feature type="DNA-binding region" description="H-T-H motif" evidence="4">
    <location>
        <begin position="64"/>
        <end position="83"/>
    </location>
</feature>
<proteinExistence type="predicted"/>
<dbReference type="PRINTS" id="PR00455">
    <property type="entry name" value="HTHTETR"/>
</dbReference>
<accession>A0A7W6HP44</accession>
<dbReference type="InterPro" id="IPR050109">
    <property type="entry name" value="HTH-type_TetR-like_transc_reg"/>
</dbReference>
<dbReference type="RefSeq" id="WP_083943230.1">
    <property type="nucleotide sequence ID" value="NZ_JACIED010000003.1"/>
</dbReference>
<evidence type="ECO:0000256" key="4">
    <source>
        <dbReference type="PROSITE-ProRule" id="PRU00335"/>
    </source>
</evidence>
<dbReference type="GO" id="GO:0000976">
    <property type="term" value="F:transcription cis-regulatory region binding"/>
    <property type="evidence" value="ECO:0007669"/>
    <property type="project" value="TreeGrafter"/>
</dbReference>
<sequence>MMFHMMWKIFMGYDGVVTAMNMPNDNARIEPRKQPKQKRSIKRVESILTSAELLLARHGFSHLRMTDIAAEAGVPVGSVYQFFPQKAAVLRAILDQRLGAMMQDIASRLTDIRDENDARMRLMDLIDHVAQLHRDNPVCREMWIALSTDPDLEILQYKAQQDIGTLTLTRLGPFAGGRDGAAKQNRFMLAAILTGSVFRCVALGHERAGAMLDEWKSAVCTMLFQQA</sequence>
<reference evidence="6 7" key="1">
    <citation type="submission" date="2020-08" db="EMBL/GenBank/DDBJ databases">
        <title>Genomic Encyclopedia of Type Strains, Phase IV (KMG-IV): sequencing the most valuable type-strain genomes for metagenomic binning, comparative biology and taxonomic classification.</title>
        <authorList>
            <person name="Goeker M."/>
        </authorList>
    </citation>
    <scope>NUCLEOTIDE SEQUENCE [LARGE SCALE GENOMIC DNA]</scope>
    <source>
        <strain evidence="6 7">DSM 100021</strain>
    </source>
</reference>
<dbReference type="Gene3D" id="1.10.357.10">
    <property type="entry name" value="Tetracycline Repressor, domain 2"/>
    <property type="match status" value="1"/>
</dbReference>
<dbReference type="GO" id="GO:0003700">
    <property type="term" value="F:DNA-binding transcription factor activity"/>
    <property type="evidence" value="ECO:0007669"/>
    <property type="project" value="TreeGrafter"/>
</dbReference>
<evidence type="ECO:0000313" key="7">
    <source>
        <dbReference type="Proteomes" id="UP000544107"/>
    </source>
</evidence>
<organism evidence="6 7">
    <name type="scientific">Allorhizobium taibaishanense</name>
    <dbReference type="NCBI Taxonomy" id="887144"/>
    <lineage>
        <taxon>Bacteria</taxon>
        <taxon>Pseudomonadati</taxon>
        <taxon>Pseudomonadota</taxon>
        <taxon>Alphaproteobacteria</taxon>
        <taxon>Hyphomicrobiales</taxon>
        <taxon>Rhizobiaceae</taxon>
        <taxon>Rhizobium/Agrobacterium group</taxon>
        <taxon>Allorhizobium</taxon>
    </lineage>
</organism>
<dbReference type="SUPFAM" id="SSF46689">
    <property type="entry name" value="Homeodomain-like"/>
    <property type="match status" value="1"/>
</dbReference>
<dbReference type="EMBL" id="JACIED010000003">
    <property type="protein sequence ID" value="MBB4008814.1"/>
    <property type="molecule type" value="Genomic_DNA"/>
</dbReference>
<dbReference type="AlphaFoldDB" id="A0A7W6HP44"/>
<dbReference type="PROSITE" id="PS50977">
    <property type="entry name" value="HTH_TETR_2"/>
    <property type="match status" value="1"/>
</dbReference>
<dbReference type="OrthoDB" id="9808189at2"/>